<feature type="non-terminal residue" evidence="3">
    <location>
        <position position="239"/>
    </location>
</feature>
<feature type="non-terminal residue" evidence="3">
    <location>
        <position position="1"/>
    </location>
</feature>
<dbReference type="AlphaFoldDB" id="Q4T8A3"/>
<dbReference type="InterPro" id="IPR026307">
    <property type="entry name" value="TMEM132"/>
</dbReference>
<name>Q4T8A3_TETNG</name>
<dbReference type="InterPro" id="IPR055422">
    <property type="entry name" value="Ig_TMEM132_2nd"/>
</dbReference>
<evidence type="ECO:0000259" key="1">
    <source>
        <dbReference type="Pfam" id="PF15705"/>
    </source>
</evidence>
<reference evidence="3" key="2">
    <citation type="submission" date="2004-02" db="EMBL/GenBank/DDBJ databases">
        <authorList>
            <consortium name="Genoscope"/>
            <consortium name="Whitehead Institute Centre for Genome Research"/>
        </authorList>
    </citation>
    <scope>NUCLEOTIDE SEQUENCE</scope>
</reference>
<protein>
    <submittedName>
        <fullName evidence="3">(spotted green pufferfish) hypothetical protein</fullName>
    </submittedName>
</protein>
<dbReference type="Pfam" id="PF23481">
    <property type="entry name" value="Ig_TMEM132_2nd"/>
    <property type="match status" value="1"/>
</dbReference>
<sequence>PVYLPVTYRILNAEAAFFLQEANQDVMRNASLQARTEAFFIQQAWQTPVLALEAAGVHHQAAGPPQLAQGPGALLPGWQEVGPQRTRAAQLPCVALVAFHETQEVRGGCRLEGPLGLCVAQLQPLAAWFGPPSVRPGRQGVPEPGRGTSVELYYLLQPPEEGGGACSLAASPQEQPRAGLAGQAPMQRIGSIRLLQPLVEQKLDQHFVVMVPSEAAGQGETLAAFLAAAAGASVQAFSL</sequence>
<dbReference type="InterPro" id="IPR031435">
    <property type="entry name" value="TMEM132_N"/>
</dbReference>
<evidence type="ECO:0000259" key="2">
    <source>
        <dbReference type="Pfam" id="PF23481"/>
    </source>
</evidence>
<comment type="caution">
    <text evidence="3">The sequence shown here is derived from an EMBL/GenBank/DDBJ whole genome shotgun (WGS) entry which is preliminary data.</text>
</comment>
<feature type="domain" description="Transmembrane protein TMEM132 second Ig-like" evidence="2">
    <location>
        <begin position="87"/>
        <end position="177"/>
    </location>
</feature>
<organism evidence="3">
    <name type="scientific">Tetraodon nigroviridis</name>
    <name type="common">Spotted green pufferfish</name>
    <name type="synonym">Chelonodon nigroviridis</name>
    <dbReference type="NCBI Taxonomy" id="99883"/>
    <lineage>
        <taxon>Eukaryota</taxon>
        <taxon>Metazoa</taxon>
        <taxon>Chordata</taxon>
        <taxon>Craniata</taxon>
        <taxon>Vertebrata</taxon>
        <taxon>Euteleostomi</taxon>
        <taxon>Actinopterygii</taxon>
        <taxon>Neopterygii</taxon>
        <taxon>Teleostei</taxon>
        <taxon>Neoteleostei</taxon>
        <taxon>Acanthomorphata</taxon>
        <taxon>Eupercaria</taxon>
        <taxon>Tetraodontiformes</taxon>
        <taxon>Tetradontoidea</taxon>
        <taxon>Tetraodontidae</taxon>
        <taxon>Tetraodon</taxon>
    </lineage>
</organism>
<dbReference type="Pfam" id="PF15705">
    <property type="entry name" value="TMEM132_N"/>
    <property type="match status" value="1"/>
</dbReference>
<evidence type="ECO:0000313" key="3">
    <source>
        <dbReference type="EMBL" id="CAF90879.1"/>
    </source>
</evidence>
<dbReference type="PANTHER" id="PTHR13388:SF4">
    <property type="entry name" value="TRANSMEMBRANE PROTEIN 132C"/>
    <property type="match status" value="1"/>
</dbReference>
<accession>Q4T8A3</accession>
<reference evidence="3" key="1">
    <citation type="journal article" date="2004" name="Nature">
        <title>Genome duplication in the teleost fish Tetraodon nigroviridis reveals the early vertebrate proto-karyotype.</title>
        <authorList>
            <person name="Jaillon O."/>
            <person name="Aury J.-M."/>
            <person name="Brunet F."/>
            <person name="Petit J.-L."/>
            <person name="Stange-Thomann N."/>
            <person name="Mauceli E."/>
            <person name="Bouneau L."/>
            <person name="Fischer C."/>
            <person name="Ozouf-Costaz C."/>
            <person name="Bernot A."/>
            <person name="Nicaud S."/>
            <person name="Jaffe D."/>
            <person name="Fisher S."/>
            <person name="Lutfalla G."/>
            <person name="Dossat C."/>
            <person name="Segurens B."/>
            <person name="Dasilva C."/>
            <person name="Salanoubat M."/>
            <person name="Levy M."/>
            <person name="Boudet N."/>
            <person name="Castellano S."/>
            <person name="Anthouard V."/>
            <person name="Jubin C."/>
            <person name="Castelli V."/>
            <person name="Katinka M."/>
            <person name="Vacherie B."/>
            <person name="Biemont C."/>
            <person name="Skalli Z."/>
            <person name="Cattolico L."/>
            <person name="Poulain J."/>
            <person name="De Berardinis V."/>
            <person name="Cruaud C."/>
            <person name="Duprat S."/>
            <person name="Brottier P."/>
            <person name="Coutanceau J.-P."/>
            <person name="Gouzy J."/>
            <person name="Parra G."/>
            <person name="Lardier G."/>
            <person name="Chapple C."/>
            <person name="McKernan K.J."/>
            <person name="McEwan P."/>
            <person name="Bosak S."/>
            <person name="Kellis M."/>
            <person name="Volff J.-N."/>
            <person name="Guigo R."/>
            <person name="Zody M.C."/>
            <person name="Mesirov J."/>
            <person name="Lindblad-Toh K."/>
            <person name="Birren B."/>
            <person name="Nusbaum C."/>
            <person name="Kahn D."/>
            <person name="Robinson-Rechavi M."/>
            <person name="Laudet V."/>
            <person name="Schachter V."/>
            <person name="Quetier F."/>
            <person name="Saurin W."/>
            <person name="Scarpelli C."/>
            <person name="Wincker P."/>
            <person name="Lander E.S."/>
            <person name="Weissenbach J."/>
            <person name="Roest Crollius H."/>
        </authorList>
    </citation>
    <scope>NUCLEOTIDE SEQUENCE [LARGE SCALE GENOMIC DNA]</scope>
</reference>
<dbReference type="EMBL" id="CAAE01007858">
    <property type="protein sequence ID" value="CAF90879.1"/>
    <property type="molecule type" value="Genomic_DNA"/>
</dbReference>
<dbReference type="KEGG" id="tng:GSTEN00005333G001"/>
<gene>
    <name evidence="3" type="ORF">GSTENG00005333001</name>
</gene>
<feature type="domain" description="Transmembrane protein TMEM132 N-terminal" evidence="1">
    <location>
        <begin position="6"/>
        <end position="50"/>
    </location>
</feature>
<proteinExistence type="predicted"/>
<dbReference type="OrthoDB" id="10026202at2759"/>
<dbReference type="PANTHER" id="PTHR13388">
    <property type="entry name" value="DETONATOR, ISOFORM E"/>
    <property type="match status" value="1"/>
</dbReference>